<comment type="caution">
    <text evidence="6">The sequence shown here is derived from an EMBL/GenBank/DDBJ whole genome shotgun (WGS) entry which is preliminary data.</text>
</comment>
<evidence type="ECO:0000313" key="7">
    <source>
        <dbReference type="Proteomes" id="UP001602119"/>
    </source>
</evidence>
<keyword evidence="2" id="KW-0808">Transferase</keyword>
<keyword evidence="1 6" id="KW-0489">Methyltransferase</keyword>
<keyword evidence="3" id="KW-0949">S-adenosyl-L-methionine</keyword>
<sequence>MTTHLHHPPAEAVSAEPLWRLGTAYFSRKTILTAAELGVFTSLSERPATAEELGARLGLHPRGTRDFLDALVALDMLEREGGVYRNTPIAEHYLNEDRPSYVGAFLNNADARWNRLIDALRSGEPQNRWGAGPEMFTEQYRTTAAWRNFTAGMDYLNGMIGPALAEAFDWSSVDSVVDVGGARGNLVAAILRRHPDLTVGVQDLPGVEPVFHEHMEQLGLTGKVTFHAGNFFEDPMPSAQALVMSHVLHDWGVPERRRLVASAFEALPPGGVLLICDPMIDEDRRGSAGALLTSLNMLMVTPHGSEYTTAECRTWLTEAGFAEITSSSLGAHNTLIVARRPL</sequence>
<dbReference type="InterPro" id="IPR036390">
    <property type="entry name" value="WH_DNA-bd_sf"/>
</dbReference>
<protein>
    <submittedName>
        <fullName evidence="6">Methyltransferase</fullName>
    </submittedName>
</protein>
<dbReference type="Proteomes" id="UP001602119">
    <property type="component" value="Unassembled WGS sequence"/>
</dbReference>
<dbReference type="PANTHER" id="PTHR43712">
    <property type="entry name" value="PUTATIVE (AFU_ORTHOLOGUE AFUA_4G14580)-RELATED"/>
    <property type="match status" value="1"/>
</dbReference>
<dbReference type="InterPro" id="IPR001077">
    <property type="entry name" value="COMT_C"/>
</dbReference>
<dbReference type="InterPro" id="IPR036388">
    <property type="entry name" value="WH-like_DNA-bd_sf"/>
</dbReference>
<name>A0ABW6V8Q2_MICFU</name>
<evidence type="ECO:0000313" key="6">
    <source>
        <dbReference type="EMBL" id="MFF4775707.1"/>
    </source>
</evidence>
<evidence type="ECO:0000259" key="4">
    <source>
        <dbReference type="Pfam" id="PF00891"/>
    </source>
</evidence>
<dbReference type="GO" id="GO:0032259">
    <property type="term" value="P:methylation"/>
    <property type="evidence" value="ECO:0007669"/>
    <property type="project" value="UniProtKB-KW"/>
</dbReference>
<evidence type="ECO:0000256" key="1">
    <source>
        <dbReference type="ARBA" id="ARBA00022603"/>
    </source>
</evidence>
<evidence type="ECO:0000259" key="5">
    <source>
        <dbReference type="Pfam" id="PF08100"/>
    </source>
</evidence>
<dbReference type="SUPFAM" id="SSF53335">
    <property type="entry name" value="S-adenosyl-L-methionine-dependent methyltransferases"/>
    <property type="match status" value="1"/>
</dbReference>
<dbReference type="PANTHER" id="PTHR43712:SF2">
    <property type="entry name" value="O-METHYLTRANSFERASE CICE"/>
    <property type="match status" value="1"/>
</dbReference>
<proteinExistence type="predicted"/>
<dbReference type="InterPro" id="IPR029063">
    <property type="entry name" value="SAM-dependent_MTases_sf"/>
</dbReference>
<dbReference type="EMBL" id="JBIAXI010000014">
    <property type="protein sequence ID" value="MFF4775707.1"/>
    <property type="molecule type" value="Genomic_DNA"/>
</dbReference>
<dbReference type="Gene3D" id="3.40.50.150">
    <property type="entry name" value="Vaccinia Virus protein VP39"/>
    <property type="match status" value="1"/>
</dbReference>
<dbReference type="Pfam" id="PF00891">
    <property type="entry name" value="Methyltransf_2"/>
    <property type="match status" value="1"/>
</dbReference>
<dbReference type="Pfam" id="PF08100">
    <property type="entry name" value="Dimerisation"/>
    <property type="match status" value="1"/>
</dbReference>
<dbReference type="PROSITE" id="PS51683">
    <property type="entry name" value="SAM_OMT_II"/>
    <property type="match status" value="1"/>
</dbReference>
<evidence type="ECO:0000256" key="2">
    <source>
        <dbReference type="ARBA" id="ARBA00022679"/>
    </source>
</evidence>
<dbReference type="InterPro" id="IPR016461">
    <property type="entry name" value="COMT-like"/>
</dbReference>
<evidence type="ECO:0000256" key="3">
    <source>
        <dbReference type="ARBA" id="ARBA00022691"/>
    </source>
</evidence>
<dbReference type="SUPFAM" id="SSF46785">
    <property type="entry name" value="Winged helix' DNA-binding domain"/>
    <property type="match status" value="1"/>
</dbReference>
<feature type="domain" description="O-methyltransferase C-terminal" evidence="4">
    <location>
        <begin position="113"/>
        <end position="322"/>
    </location>
</feature>
<feature type="domain" description="O-methyltransferase dimerisation" evidence="5">
    <location>
        <begin position="20"/>
        <end position="95"/>
    </location>
</feature>
<gene>
    <name evidence="6" type="ORF">ACFY05_22905</name>
</gene>
<reference evidence="6 7" key="1">
    <citation type="submission" date="2024-10" db="EMBL/GenBank/DDBJ databases">
        <title>The Natural Products Discovery Center: Release of the First 8490 Sequenced Strains for Exploring Actinobacteria Biosynthetic Diversity.</title>
        <authorList>
            <person name="Kalkreuter E."/>
            <person name="Kautsar S.A."/>
            <person name="Yang D."/>
            <person name="Bader C.D."/>
            <person name="Teijaro C.N."/>
            <person name="Fluegel L."/>
            <person name="Davis C.M."/>
            <person name="Simpson J.R."/>
            <person name="Lauterbach L."/>
            <person name="Steele A.D."/>
            <person name="Gui C."/>
            <person name="Meng S."/>
            <person name="Li G."/>
            <person name="Viehrig K."/>
            <person name="Ye F."/>
            <person name="Su P."/>
            <person name="Kiefer A.F."/>
            <person name="Nichols A."/>
            <person name="Cepeda A.J."/>
            <person name="Yan W."/>
            <person name="Fan B."/>
            <person name="Jiang Y."/>
            <person name="Adhikari A."/>
            <person name="Zheng C.-J."/>
            <person name="Schuster L."/>
            <person name="Cowan T.M."/>
            <person name="Smanski M.J."/>
            <person name="Chevrette M.G."/>
            <person name="De Carvalho L.P.S."/>
            <person name="Shen B."/>
        </authorList>
    </citation>
    <scope>NUCLEOTIDE SEQUENCE [LARGE SCALE GENOMIC DNA]</scope>
    <source>
        <strain evidence="6 7">NPDC001281</strain>
    </source>
</reference>
<dbReference type="InterPro" id="IPR012967">
    <property type="entry name" value="COMT_dimerisation"/>
</dbReference>
<dbReference type="GO" id="GO:0008168">
    <property type="term" value="F:methyltransferase activity"/>
    <property type="evidence" value="ECO:0007669"/>
    <property type="project" value="UniProtKB-KW"/>
</dbReference>
<dbReference type="CDD" id="cd02440">
    <property type="entry name" value="AdoMet_MTases"/>
    <property type="match status" value="1"/>
</dbReference>
<dbReference type="PIRSF" id="PIRSF005739">
    <property type="entry name" value="O-mtase"/>
    <property type="match status" value="1"/>
</dbReference>
<keyword evidence="7" id="KW-1185">Reference proteome</keyword>
<accession>A0ABW6V8Q2</accession>
<dbReference type="Gene3D" id="1.10.10.10">
    <property type="entry name" value="Winged helix-like DNA-binding domain superfamily/Winged helix DNA-binding domain"/>
    <property type="match status" value="1"/>
</dbReference>
<organism evidence="6 7">
    <name type="scientific">Microtetraspora fusca</name>
    <dbReference type="NCBI Taxonomy" id="1997"/>
    <lineage>
        <taxon>Bacteria</taxon>
        <taxon>Bacillati</taxon>
        <taxon>Actinomycetota</taxon>
        <taxon>Actinomycetes</taxon>
        <taxon>Streptosporangiales</taxon>
        <taxon>Streptosporangiaceae</taxon>
        <taxon>Microtetraspora</taxon>
    </lineage>
</organism>
<dbReference type="RefSeq" id="WP_387343924.1">
    <property type="nucleotide sequence ID" value="NZ_JBIAXI010000014.1"/>
</dbReference>